<dbReference type="EMBL" id="LSMT01000034">
    <property type="protein sequence ID" value="PFX31592.1"/>
    <property type="molecule type" value="Genomic_DNA"/>
</dbReference>
<evidence type="ECO:0000313" key="24">
    <source>
        <dbReference type="Proteomes" id="UP000225706"/>
    </source>
</evidence>
<dbReference type="SUPFAM" id="SSF103473">
    <property type="entry name" value="MFS general substrate transporter"/>
    <property type="match status" value="1"/>
</dbReference>
<accession>A0A2B4SSR5</accession>
<dbReference type="PANTHER" id="PTHR23507:SF2">
    <property type="entry name" value="PROTON-COUPLED FOLATE TRANSPORTER"/>
    <property type="match status" value="1"/>
</dbReference>
<organism evidence="23 24">
    <name type="scientific">Stylophora pistillata</name>
    <name type="common">Smooth cauliflower coral</name>
    <dbReference type="NCBI Taxonomy" id="50429"/>
    <lineage>
        <taxon>Eukaryota</taxon>
        <taxon>Metazoa</taxon>
        <taxon>Cnidaria</taxon>
        <taxon>Anthozoa</taxon>
        <taxon>Hexacorallia</taxon>
        <taxon>Scleractinia</taxon>
        <taxon>Astrocoeniina</taxon>
        <taxon>Pocilloporidae</taxon>
        <taxon>Stylophora</taxon>
    </lineage>
</organism>
<comment type="caution">
    <text evidence="23">The sequence shown here is derived from an EMBL/GenBank/DDBJ whole genome shotgun (WGS) entry which is preliminary data.</text>
</comment>
<dbReference type="GO" id="GO:0005542">
    <property type="term" value="F:folic acid binding"/>
    <property type="evidence" value="ECO:0007669"/>
    <property type="project" value="UniProtKB-KW"/>
</dbReference>
<feature type="transmembrane region" description="Helical" evidence="22">
    <location>
        <begin position="344"/>
        <end position="366"/>
    </location>
</feature>
<feature type="transmembrane region" description="Helical" evidence="22">
    <location>
        <begin position="167"/>
        <end position="189"/>
    </location>
</feature>
<evidence type="ECO:0000256" key="15">
    <source>
        <dbReference type="ARBA" id="ARBA00023180"/>
    </source>
</evidence>
<dbReference type="Pfam" id="PF07690">
    <property type="entry name" value="MFS_1"/>
    <property type="match status" value="1"/>
</dbReference>
<feature type="transmembrane region" description="Helical" evidence="22">
    <location>
        <begin position="102"/>
        <end position="121"/>
    </location>
</feature>
<dbReference type="InterPro" id="IPR036259">
    <property type="entry name" value="MFS_trans_sf"/>
</dbReference>
<comment type="catalytic activity">
    <reaction evidence="21">
        <text>methotrexate(in) + H(+)(in) = methotrexate(out) + H(+)(out)</text>
        <dbReference type="Rhea" id="RHEA:70163"/>
        <dbReference type="ChEBI" id="CHEBI:15378"/>
        <dbReference type="ChEBI" id="CHEBI:50681"/>
    </reaction>
</comment>
<evidence type="ECO:0000256" key="16">
    <source>
        <dbReference type="ARBA" id="ARBA00036193"/>
    </source>
</evidence>
<evidence type="ECO:0000256" key="13">
    <source>
        <dbReference type="ARBA" id="ARBA00023136"/>
    </source>
</evidence>
<evidence type="ECO:0000256" key="11">
    <source>
        <dbReference type="ARBA" id="ARBA00022954"/>
    </source>
</evidence>
<evidence type="ECO:0000256" key="5">
    <source>
        <dbReference type="ARBA" id="ARBA00022448"/>
    </source>
</evidence>
<dbReference type="OrthoDB" id="419734at2759"/>
<keyword evidence="6" id="KW-1003">Cell membrane</keyword>
<evidence type="ECO:0000256" key="2">
    <source>
        <dbReference type="ARBA" id="ARBA00004424"/>
    </source>
</evidence>
<keyword evidence="15" id="KW-0325">Glycoprotein</keyword>
<keyword evidence="9" id="KW-0967">Endosome</keyword>
<dbReference type="GO" id="GO:0015293">
    <property type="term" value="F:symporter activity"/>
    <property type="evidence" value="ECO:0007669"/>
    <property type="project" value="UniProtKB-KW"/>
</dbReference>
<dbReference type="PANTHER" id="PTHR23507">
    <property type="entry name" value="ZGC:174356"/>
    <property type="match status" value="1"/>
</dbReference>
<feature type="transmembrane region" description="Helical" evidence="22">
    <location>
        <begin position="378"/>
        <end position="401"/>
    </location>
</feature>
<keyword evidence="13 22" id="KW-0472">Membrane</keyword>
<feature type="transmembrane region" description="Helical" evidence="22">
    <location>
        <begin position="128"/>
        <end position="155"/>
    </location>
</feature>
<keyword evidence="12 22" id="KW-1133">Transmembrane helix</keyword>
<evidence type="ECO:0000256" key="9">
    <source>
        <dbReference type="ARBA" id="ARBA00022753"/>
    </source>
</evidence>
<evidence type="ECO:0000256" key="22">
    <source>
        <dbReference type="SAM" id="Phobius"/>
    </source>
</evidence>
<feature type="transmembrane region" description="Helical" evidence="22">
    <location>
        <begin position="286"/>
        <end position="307"/>
    </location>
</feature>
<feature type="transmembrane region" description="Helical" evidence="22">
    <location>
        <begin position="407"/>
        <end position="430"/>
    </location>
</feature>
<feature type="transmembrane region" description="Helical" evidence="22">
    <location>
        <begin position="77"/>
        <end position="96"/>
    </location>
</feature>
<keyword evidence="11" id="KW-0290">Folate-binding</keyword>
<sequence length="501" mass="55369">MVRYWPVIELLTFLNFFGTTLLEIIAQKHIYNSTVKDHADFEQLNCCETSDDASYGSVKDPGLISAATEHWLLYKNLASLLVAIPSTILLGIWSEAEGRKNVLVATLIGIALRAALFTIIIKFKAPLYFFAIASLITSAVGYNTSFMASCMAYMADITSSGQRTLKIVFIDCVAGIGIGLASFISGFYLESEFFNNFLWLIMAIMIFNIFCVVFSLETNVFIHELIPICKCSYFVGMWKIFSHDPGNGRRWRLVTYSTALFIGGMVFYGTNYLILFHAQTSLCFSLILMAFLSASLALRYIVSLAFVKLFQTILKMANSLIIESGLLSIFAGLIVAAFSKTMRVLFIVPAFQFLGGMPLSVMKASLSRLVEPQEQGTLFAVVSCLEASAAFLGVNLFNQVYDGTHDIFGGLPFLIGAMLLIVPGCLVGFLHKNEDATSRYLFFPEESECDFGQQCTISVRSKSAPKIVSVPVVPHEDFIVVHHQNECETSNQATNGCLMPV</sequence>
<proteinExistence type="predicted"/>
<dbReference type="AlphaFoldDB" id="A0A2B4SSR5"/>
<comment type="catalytic activity">
    <reaction evidence="16">
        <text>(6S)-5-methyl-5,6,7,8-tetrahydrofolate(in) + H(+)(in) = (6S)-5-methyl-5,6,7,8-tetrahydrofolate(out) + H(+)(out)</text>
        <dbReference type="Rhea" id="RHEA:70167"/>
        <dbReference type="ChEBI" id="CHEBI:15378"/>
        <dbReference type="ChEBI" id="CHEBI:18608"/>
    </reaction>
</comment>
<feature type="transmembrane region" description="Helical" evidence="22">
    <location>
        <begin position="196"/>
        <end position="215"/>
    </location>
</feature>
<evidence type="ECO:0000256" key="21">
    <source>
        <dbReference type="ARBA" id="ARBA00047850"/>
    </source>
</evidence>
<protein>
    <recommendedName>
        <fullName evidence="18">Proton-coupled folate transporter</fullName>
    </recommendedName>
    <alternativeName>
        <fullName evidence="19">Solute carrier family 46 member 1</fullName>
    </alternativeName>
</protein>
<evidence type="ECO:0000256" key="18">
    <source>
        <dbReference type="ARBA" id="ARBA00040650"/>
    </source>
</evidence>
<feature type="transmembrane region" description="Helical" evidence="22">
    <location>
        <begin position="253"/>
        <end position="274"/>
    </location>
</feature>
<keyword evidence="10" id="KW-0769">Symport</keyword>
<keyword evidence="8 22" id="KW-0812">Transmembrane</keyword>
<dbReference type="Proteomes" id="UP000225706">
    <property type="component" value="Unassembled WGS sequence"/>
</dbReference>
<feature type="transmembrane region" description="Helical" evidence="22">
    <location>
        <begin position="6"/>
        <end position="26"/>
    </location>
</feature>
<keyword evidence="7" id="KW-0963">Cytoplasm</keyword>
<keyword evidence="14" id="KW-1015">Disulfide bond</keyword>
<evidence type="ECO:0000313" key="23">
    <source>
        <dbReference type="EMBL" id="PFX31592.1"/>
    </source>
</evidence>
<comment type="catalytic activity">
    <reaction evidence="17">
        <text>folate(in) + H(+)(in) = folate(out) + H(+)(out)</text>
        <dbReference type="Rhea" id="RHEA:70159"/>
        <dbReference type="ChEBI" id="CHEBI:15378"/>
        <dbReference type="ChEBI" id="CHEBI:62501"/>
    </reaction>
</comment>
<evidence type="ECO:0000256" key="1">
    <source>
        <dbReference type="ARBA" id="ARBA00004337"/>
    </source>
</evidence>
<feature type="transmembrane region" description="Helical" evidence="22">
    <location>
        <begin position="319"/>
        <end position="338"/>
    </location>
</feature>
<comment type="catalytic activity">
    <reaction evidence="20">
        <text>pemetrexed(in) + H(+)(in) = pemetrexed(out) + H(+)(out)</text>
        <dbReference type="Rhea" id="RHEA:70171"/>
        <dbReference type="ChEBI" id="CHEBI:15378"/>
        <dbReference type="ChEBI" id="CHEBI:63724"/>
    </reaction>
</comment>
<evidence type="ECO:0000256" key="3">
    <source>
        <dbReference type="ARBA" id="ARBA00004496"/>
    </source>
</evidence>
<dbReference type="Gene3D" id="1.20.1250.20">
    <property type="entry name" value="MFS general substrate transporter like domains"/>
    <property type="match status" value="1"/>
</dbReference>
<gene>
    <name evidence="23" type="primary">slc46a1</name>
    <name evidence="23" type="ORF">AWC38_SpisGene3634</name>
</gene>
<dbReference type="GO" id="GO:0010008">
    <property type="term" value="C:endosome membrane"/>
    <property type="evidence" value="ECO:0007669"/>
    <property type="project" value="UniProtKB-SubCell"/>
</dbReference>
<dbReference type="GO" id="GO:0016323">
    <property type="term" value="C:basolateral plasma membrane"/>
    <property type="evidence" value="ECO:0007669"/>
    <property type="project" value="UniProtKB-SubCell"/>
</dbReference>
<dbReference type="GO" id="GO:0016324">
    <property type="term" value="C:apical plasma membrane"/>
    <property type="evidence" value="ECO:0007669"/>
    <property type="project" value="UniProtKB-SubCell"/>
</dbReference>
<evidence type="ECO:0000256" key="19">
    <source>
        <dbReference type="ARBA" id="ARBA00042514"/>
    </source>
</evidence>
<evidence type="ECO:0000256" key="17">
    <source>
        <dbReference type="ARBA" id="ARBA00036250"/>
    </source>
</evidence>
<comment type="subcellular location">
    <subcellularLocation>
        <location evidence="2">Apical cell membrane</location>
        <topology evidence="2">Multi-pass membrane protein</topology>
    </subcellularLocation>
    <subcellularLocation>
        <location evidence="4">Basolateral cell membrane</location>
        <topology evidence="4">Multi-pass membrane protein</topology>
    </subcellularLocation>
    <subcellularLocation>
        <location evidence="3">Cytoplasm</location>
    </subcellularLocation>
    <subcellularLocation>
        <location evidence="1">Endosome membrane</location>
        <topology evidence="1">Multi-pass membrane protein</topology>
    </subcellularLocation>
</comment>
<keyword evidence="5" id="KW-0813">Transport</keyword>
<evidence type="ECO:0000256" key="10">
    <source>
        <dbReference type="ARBA" id="ARBA00022847"/>
    </source>
</evidence>
<evidence type="ECO:0000256" key="6">
    <source>
        <dbReference type="ARBA" id="ARBA00022475"/>
    </source>
</evidence>
<evidence type="ECO:0000256" key="7">
    <source>
        <dbReference type="ARBA" id="ARBA00022490"/>
    </source>
</evidence>
<evidence type="ECO:0000256" key="8">
    <source>
        <dbReference type="ARBA" id="ARBA00022692"/>
    </source>
</evidence>
<evidence type="ECO:0000256" key="20">
    <source>
        <dbReference type="ARBA" id="ARBA00047769"/>
    </source>
</evidence>
<evidence type="ECO:0000256" key="14">
    <source>
        <dbReference type="ARBA" id="ARBA00023157"/>
    </source>
</evidence>
<reference evidence="24" key="1">
    <citation type="journal article" date="2017" name="bioRxiv">
        <title>Comparative analysis of the genomes of Stylophora pistillata and Acropora digitifera provides evidence for extensive differences between species of corals.</title>
        <authorList>
            <person name="Voolstra C.R."/>
            <person name="Li Y."/>
            <person name="Liew Y.J."/>
            <person name="Baumgarten S."/>
            <person name="Zoccola D."/>
            <person name="Flot J.-F."/>
            <person name="Tambutte S."/>
            <person name="Allemand D."/>
            <person name="Aranda M."/>
        </authorList>
    </citation>
    <scope>NUCLEOTIDE SEQUENCE [LARGE SCALE GENOMIC DNA]</scope>
</reference>
<evidence type="ECO:0000256" key="12">
    <source>
        <dbReference type="ARBA" id="ARBA00022989"/>
    </source>
</evidence>
<name>A0A2B4SSR5_STYPI</name>
<dbReference type="InterPro" id="IPR011701">
    <property type="entry name" value="MFS"/>
</dbReference>
<keyword evidence="24" id="KW-1185">Reference proteome</keyword>
<evidence type="ECO:0000256" key="4">
    <source>
        <dbReference type="ARBA" id="ARBA00004554"/>
    </source>
</evidence>